<gene>
    <name evidence="1" type="ORF">ACFPQ4_18505</name>
</gene>
<sequence length="207" mass="23156">MTNDTKNVPDNGNSTAIPDEKMKELVNAVQHNGLVALRMRFDEVDGQVMMHEVYGPIFVFRTKDESGDSYACGFFLRELIAKFQGGGDPSEWLASFFYELMKVKGGRLLPHPPQTEDEAKAIIDKALVPACIAAVKEEFAPEEVHAGLDWHDEHGPVFETGFPAISDGNNVCAFPLHVLMAHYLLNREPSELLIQGLYRIREEHGMN</sequence>
<comment type="caution">
    <text evidence="1">The sequence shown here is derived from an EMBL/GenBank/DDBJ whole genome shotgun (WGS) entry which is preliminary data.</text>
</comment>
<dbReference type="Proteomes" id="UP001596108">
    <property type="component" value="Unassembled WGS sequence"/>
</dbReference>
<evidence type="ECO:0000313" key="1">
    <source>
        <dbReference type="EMBL" id="MFC5531415.1"/>
    </source>
</evidence>
<dbReference type="EMBL" id="JBHSNC010000054">
    <property type="protein sequence ID" value="MFC5531415.1"/>
    <property type="molecule type" value="Genomic_DNA"/>
</dbReference>
<organism evidence="1 2">
    <name type="scientific">Cohnella yongneupensis</name>
    <dbReference type="NCBI Taxonomy" id="425006"/>
    <lineage>
        <taxon>Bacteria</taxon>
        <taxon>Bacillati</taxon>
        <taxon>Bacillota</taxon>
        <taxon>Bacilli</taxon>
        <taxon>Bacillales</taxon>
        <taxon>Paenibacillaceae</taxon>
        <taxon>Cohnella</taxon>
    </lineage>
</organism>
<dbReference type="RefSeq" id="WP_378113377.1">
    <property type="nucleotide sequence ID" value="NZ_JBHSNC010000054.1"/>
</dbReference>
<proteinExistence type="predicted"/>
<keyword evidence="2" id="KW-1185">Reference proteome</keyword>
<protein>
    <submittedName>
        <fullName evidence="1">Uncharacterized protein</fullName>
    </submittedName>
</protein>
<name>A0ABW0R501_9BACL</name>
<accession>A0ABW0R501</accession>
<reference evidence="2" key="1">
    <citation type="journal article" date="2019" name="Int. J. Syst. Evol. Microbiol.">
        <title>The Global Catalogue of Microorganisms (GCM) 10K type strain sequencing project: providing services to taxonomists for standard genome sequencing and annotation.</title>
        <authorList>
            <consortium name="The Broad Institute Genomics Platform"/>
            <consortium name="The Broad Institute Genome Sequencing Center for Infectious Disease"/>
            <person name="Wu L."/>
            <person name="Ma J."/>
        </authorList>
    </citation>
    <scope>NUCLEOTIDE SEQUENCE [LARGE SCALE GENOMIC DNA]</scope>
    <source>
        <strain evidence="2">CGMCC 1.18578</strain>
    </source>
</reference>
<evidence type="ECO:0000313" key="2">
    <source>
        <dbReference type="Proteomes" id="UP001596108"/>
    </source>
</evidence>